<evidence type="ECO:0000313" key="2">
    <source>
        <dbReference type="EMBL" id="GEP85219.1"/>
    </source>
</evidence>
<proteinExistence type="predicted"/>
<keyword evidence="3" id="KW-1185">Reference proteome</keyword>
<reference evidence="2 3" key="1">
    <citation type="submission" date="2019-07" db="EMBL/GenBank/DDBJ databases">
        <title>Whole genome shotgun sequence of Staphylococcus piscifermentans NBRC 109625.</title>
        <authorList>
            <person name="Hosoyama A."/>
            <person name="Uohara A."/>
            <person name="Ohji S."/>
            <person name="Ichikawa N."/>
        </authorList>
    </citation>
    <scope>NUCLEOTIDE SEQUENCE [LARGE SCALE GENOMIC DNA]</scope>
    <source>
        <strain evidence="2 3">NBRC 109625</strain>
    </source>
</reference>
<dbReference type="Proteomes" id="UP000321736">
    <property type="component" value="Unassembled WGS sequence"/>
</dbReference>
<dbReference type="EMBL" id="BKAR01000023">
    <property type="protein sequence ID" value="GEP85219.1"/>
    <property type="molecule type" value="Genomic_DNA"/>
</dbReference>
<dbReference type="OrthoDB" id="9811865at2"/>
<dbReference type="RefSeq" id="WP_095103308.1">
    <property type="nucleotide sequence ID" value="NZ_BKAR01000023.1"/>
</dbReference>
<dbReference type="InterPro" id="IPR043149">
    <property type="entry name" value="TagF_N"/>
</dbReference>
<dbReference type="PANTHER" id="PTHR12526:SF630">
    <property type="entry name" value="GLYCOSYLTRANSFERASE"/>
    <property type="match status" value="1"/>
</dbReference>
<dbReference type="Gene3D" id="3.40.50.2000">
    <property type="entry name" value="Glycogen Phosphorylase B"/>
    <property type="match status" value="2"/>
</dbReference>
<accession>A0A239TKN9</accession>
<evidence type="ECO:0000259" key="1">
    <source>
        <dbReference type="Pfam" id="PF00534"/>
    </source>
</evidence>
<dbReference type="PANTHER" id="PTHR12526">
    <property type="entry name" value="GLYCOSYLTRANSFERASE"/>
    <property type="match status" value="1"/>
</dbReference>
<dbReference type="AlphaFoldDB" id="A0A239TKN9"/>
<dbReference type="CDD" id="cd03811">
    <property type="entry name" value="GT4_GT28_WabH-like"/>
    <property type="match status" value="1"/>
</dbReference>
<feature type="domain" description="Glycosyl transferase family 1" evidence="1">
    <location>
        <begin position="583"/>
        <end position="741"/>
    </location>
</feature>
<dbReference type="Gene3D" id="3.40.50.11820">
    <property type="match status" value="1"/>
</dbReference>
<dbReference type="InterPro" id="IPR001296">
    <property type="entry name" value="Glyco_trans_1"/>
</dbReference>
<name>A0A239TKN9_9STAP</name>
<sequence>MSKLSSLKKILLKQKQELEKPIVKYKREKNFKNAVDFTNLFNHKPLKKNQIVLAIEKLPAQQELILIKSLKQKYPHKKIYIAIKKLGEIDEIPDEYKDYNFIGFNDAAFLNLLVTSKYIISYTILPTYFIRDKRQILIQTSDDFSWKIDDNNQFDKRKIRIQHSLFQASHLLFKTENEVEKYTSLFNINGIFEGHVYSNANFYVRQENRKRYPSFILLNNIYSTSQLSDILSKADEVLSDYYIVAHQDVYNYYSEIEELDYLLVSPNIENEALNFNEADIMSDKETDLIGKENMYYQIDEEGELYFMHTEQRLCQLNFDIMFNIIDGKEKDYFKINNGKQNIIMYCGGFQPNGITSSAINLSHSIDYDKYNLIVIDKGQVNSVMEYNMERINPRANLVFRIGQSNTTFNEYRKNQFITQRRGYRGFLGTEDFKNFYNRELRRMLGDIHLDIAVDFSGYVPFWTAMFAFANINKKVIYQHNDLLAETKKKIKGQYKHKYILPRVFSLYQFYDKILSVSEPLKELNAKNLKKYAHYHQFDFVNNIINFNDILAKLNNQNRELIISNETEEIYLLKEMKDVSIVEIEDKKDEGIKLVTIGRLSPEKDHSKLFYAIKKFKDNNPKINIQLEVLGSGVLYSELQALILELGLQKCVHLLGQVNNPYQYLERCDCFILSSNHEGQPMVLLEALSIGKPIIATDITGNRSVLEGTHGLLVENSIDGLVEGLEKFAHHEVQDNHEFDINEYNDAAIQMFYNKISD</sequence>
<dbReference type="Pfam" id="PF00534">
    <property type="entry name" value="Glycos_transf_1"/>
    <property type="match status" value="1"/>
</dbReference>
<dbReference type="GO" id="GO:0016757">
    <property type="term" value="F:glycosyltransferase activity"/>
    <property type="evidence" value="ECO:0007669"/>
    <property type="project" value="InterPro"/>
</dbReference>
<organism evidence="2 3">
    <name type="scientific">Staphylococcus piscifermentans</name>
    <dbReference type="NCBI Taxonomy" id="70258"/>
    <lineage>
        <taxon>Bacteria</taxon>
        <taxon>Bacillati</taxon>
        <taxon>Bacillota</taxon>
        <taxon>Bacilli</taxon>
        <taxon>Bacillales</taxon>
        <taxon>Staphylococcaceae</taxon>
        <taxon>Staphylococcus</taxon>
    </lineage>
</organism>
<protein>
    <recommendedName>
        <fullName evidence="1">Glycosyl transferase family 1 domain-containing protein</fullName>
    </recommendedName>
</protein>
<gene>
    <name evidence="2" type="ORF">SPI02_18040</name>
</gene>
<evidence type="ECO:0000313" key="3">
    <source>
        <dbReference type="Proteomes" id="UP000321736"/>
    </source>
</evidence>
<comment type="caution">
    <text evidence="2">The sequence shown here is derived from an EMBL/GenBank/DDBJ whole genome shotgun (WGS) entry which is preliminary data.</text>
</comment>
<dbReference type="SUPFAM" id="SSF53756">
    <property type="entry name" value="UDP-Glycosyltransferase/glycogen phosphorylase"/>
    <property type="match status" value="1"/>
</dbReference>